<sequence>MGSRVKPTRIMCVNCRLCVNKLRRYTALALDTPVTSIICSWVYPQIILEDDYVCEPCRDLAIVTVNNNLQNEVPGNEEAGPSTIRDHKNVCLLCGCSILRRQSDKIFIESPNEMQQTIITIIESKLAPREITHSDRVCHACWLRTKREAVRMNNQDKNRQPLIDITHNEQQEQNLPAPADIPQTELTSTVETQRIVLPG</sequence>
<reference evidence="1" key="1">
    <citation type="submission" date="2022-03" db="EMBL/GenBank/DDBJ databases">
        <authorList>
            <person name="Tunstrom K."/>
        </authorList>
    </citation>
    <scope>NUCLEOTIDE SEQUENCE</scope>
</reference>
<accession>A0AAU9TCA4</accession>
<dbReference type="EMBL" id="CAKOGL010000001">
    <property type="protein sequence ID" value="CAH2083256.1"/>
    <property type="molecule type" value="Genomic_DNA"/>
</dbReference>
<protein>
    <submittedName>
        <fullName evidence="1">Uncharacterized protein</fullName>
    </submittedName>
</protein>
<gene>
    <name evidence="1" type="ORF">EEDITHA_LOCUS7</name>
</gene>
<dbReference type="Proteomes" id="UP001153954">
    <property type="component" value="Unassembled WGS sequence"/>
</dbReference>
<proteinExistence type="predicted"/>
<evidence type="ECO:0000313" key="2">
    <source>
        <dbReference type="Proteomes" id="UP001153954"/>
    </source>
</evidence>
<evidence type="ECO:0000313" key="1">
    <source>
        <dbReference type="EMBL" id="CAH2083256.1"/>
    </source>
</evidence>
<comment type="caution">
    <text evidence="1">The sequence shown here is derived from an EMBL/GenBank/DDBJ whole genome shotgun (WGS) entry which is preliminary data.</text>
</comment>
<organism evidence="1 2">
    <name type="scientific">Euphydryas editha</name>
    <name type="common">Edith's checkerspot</name>
    <dbReference type="NCBI Taxonomy" id="104508"/>
    <lineage>
        <taxon>Eukaryota</taxon>
        <taxon>Metazoa</taxon>
        <taxon>Ecdysozoa</taxon>
        <taxon>Arthropoda</taxon>
        <taxon>Hexapoda</taxon>
        <taxon>Insecta</taxon>
        <taxon>Pterygota</taxon>
        <taxon>Neoptera</taxon>
        <taxon>Endopterygota</taxon>
        <taxon>Lepidoptera</taxon>
        <taxon>Glossata</taxon>
        <taxon>Ditrysia</taxon>
        <taxon>Papilionoidea</taxon>
        <taxon>Nymphalidae</taxon>
        <taxon>Nymphalinae</taxon>
        <taxon>Euphydryas</taxon>
    </lineage>
</organism>
<keyword evidence="2" id="KW-1185">Reference proteome</keyword>
<name>A0AAU9TCA4_EUPED</name>
<dbReference type="AlphaFoldDB" id="A0AAU9TCA4"/>